<sequence length="55" mass="5423">MLVLAVPAGVVTSLAVIVLDAAVFKVTLKVWVPATSAASAGSTAFASLDAGVPRL</sequence>
<protein>
    <recommendedName>
        <fullName evidence="3">Membrane transport protein MMPL domain-containing protein</fullName>
    </recommendedName>
</protein>
<gene>
    <name evidence="1" type="ORF">HK413_08760</name>
</gene>
<keyword evidence="2" id="KW-1185">Reference proteome</keyword>
<dbReference type="EMBL" id="JABFCR010000036">
    <property type="protein sequence ID" value="NNU34215.1"/>
    <property type="molecule type" value="Genomic_DNA"/>
</dbReference>
<name>A0ABX1W6V6_9SPHI</name>
<accession>A0ABX1W6V6</accession>
<proteinExistence type="predicted"/>
<evidence type="ECO:0008006" key="3">
    <source>
        <dbReference type="Google" id="ProtNLM"/>
    </source>
</evidence>
<evidence type="ECO:0000313" key="2">
    <source>
        <dbReference type="Proteomes" id="UP000566071"/>
    </source>
</evidence>
<dbReference type="Proteomes" id="UP000566071">
    <property type="component" value="Unassembled WGS sequence"/>
</dbReference>
<evidence type="ECO:0000313" key="1">
    <source>
        <dbReference type="EMBL" id="NNU34215.1"/>
    </source>
</evidence>
<reference evidence="1 2" key="1">
    <citation type="submission" date="2020-05" db="EMBL/GenBank/DDBJ databases">
        <authorList>
            <person name="Khan S.A."/>
            <person name="Jeon C.O."/>
            <person name="Chun B.H."/>
        </authorList>
    </citation>
    <scope>NUCLEOTIDE SEQUENCE [LARGE SCALE GENOMIC DNA]</scope>
    <source>
        <strain evidence="1 2">S1162</strain>
    </source>
</reference>
<organism evidence="1 2">
    <name type="scientific">Mucilaginibacter humi</name>
    <dbReference type="NCBI Taxonomy" id="2732510"/>
    <lineage>
        <taxon>Bacteria</taxon>
        <taxon>Pseudomonadati</taxon>
        <taxon>Bacteroidota</taxon>
        <taxon>Sphingobacteriia</taxon>
        <taxon>Sphingobacteriales</taxon>
        <taxon>Sphingobacteriaceae</taxon>
        <taxon>Mucilaginibacter</taxon>
    </lineage>
</organism>
<dbReference type="RefSeq" id="WP_175269900.1">
    <property type="nucleotide sequence ID" value="NZ_JABFCR010000036.1"/>
</dbReference>
<comment type="caution">
    <text evidence="1">The sequence shown here is derived from an EMBL/GenBank/DDBJ whole genome shotgun (WGS) entry which is preliminary data.</text>
</comment>